<dbReference type="eggNOG" id="COG2199">
    <property type="taxonomic scope" value="Bacteria"/>
</dbReference>
<proteinExistence type="predicted"/>
<sequence>MRFLSGGRPESDSSSEQAFAQAKTGEGNLSARDLVRRQLIEDIGEFLIGNDLDISEPNLSAALG</sequence>
<reference evidence="2 3" key="1">
    <citation type="journal article" date="2012" name="J. Bacteriol.">
        <title>Genome sequence of benzo(a)pyrene-degrading bacterium Novosphingobium pentaromativorans US6-1.</title>
        <authorList>
            <person name="Luo Y.R."/>
            <person name="Kang S.G."/>
            <person name="Kim S.J."/>
            <person name="Kim M.R."/>
            <person name="Li N."/>
            <person name="Lee J.H."/>
            <person name="Kwon K.K."/>
        </authorList>
    </citation>
    <scope>NUCLEOTIDE SEQUENCE [LARGE SCALE GENOMIC DNA]</scope>
    <source>
        <strain evidence="2 3">US6-1</strain>
    </source>
</reference>
<protein>
    <submittedName>
        <fullName evidence="2">Diguanylate cyclase</fullName>
    </submittedName>
</protein>
<name>G6EAX6_9SPHN</name>
<dbReference type="RefSeq" id="WP_007012215.1">
    <property type="nucleotide sequence ID" value="NZ_AGFM01000017.1"/>
</dbReference>
<accession>G6EAX6</accession>
<dbReference type="EMBL" id="AGFM01000017">
    <property type="protein sequence ID" value="EHJ61539.1"/>
    <property type="molecule type" value="Genomic_DNA"/>
</dbReference>
<dbReference type="AlphaFoldDB" id="G6EAX6"/>
<organism evidence="2 3">
    <name type="scientific">Novosphingobium pentaromativorans US6-1</name>
    <dbReference type="NCBI Taxonomy" id="1088721"/>
    <lineage>
        <taxon>Bacteria</taxon>
        <taxon>Pseudomonadati</taxon>
        <taxon>Pseudomonadota</taxon>
        <taxon>Alphaproteobacteria</taxon>
        <taxon>Sphingomonadales</taxon>
        <taxon>Sphingomonadaceae</taxon>
        <taxon>Novosphingobium</taxon>
    </lineage>
</organism>
<dbReference type="PATRIC" id="fig|1088721.3.peg.1283"/>
<evidence type="ECO:0000313" key="2">
    <source>
        <dbReference type="EMBL" id="EHJ61539.1"/>
    </source>
</evidence>
<dbReference type="Proteomes" id="UP000004030">
    <property type="component" value="Unassembled WGS sequence"/>
</dbReference>
<feature type="region of interest" description="Disordered" evidence="1">
    <location>
        <begin position="1"/>
        <end position="25"/>
    </location>
</feature>
<keyword evidence="3" id="KW-1185">Reference proteome</keyword>
<comment type="caution">
    <text evidence="2">The sequence shown here is derived from an EMBL/GenBank/DDBJ whole genome shotgun (WGS) entry which is preliminary data.</text>
</comment>
<evidence type="ECO:0000256" key="1">
    <source>
        <dbReference type="SAM" id="MobiDB-lite"/>
    </source>
</evidence>
<evidence type="ECO:0000313" key="3">
    <source>
        <dbReference type="Proteomes" id="UP000004030"/>
    </source>
</evidence>
<gene>
    <name evidence="2" type="ORF">NSU_1300</name>
</gene>